<dbReference type="VEuPathDB" id="TrichDB:TVAG_156050"/>
<feature type="compositionally biased region" description="Basic and acidic residues" evidence="1">
    <location>
        <begin position="82"/>
        <end position="96"/>
    </location>
</feature>
<sequence>MSKIPIPSSQQKKTGMAIINNGQGFKRPGLSDLRNDNGGFKPPSIKDMKEPDANEFKPPSVRNLREDDGPKFTPPSIQAMKSDFKPPSMKDLKGPAEIEFPDVPDNDYSDDDEGEPENLEESQHVQFILEQTKEEIPKPAEPSYTPYTVDDYKSMQKADEALNDLHSLGPSHDEEWEHKKEMRAKIMQFAKRTANENKATIPKKKVKEVVKKESKLDKMKKYAASVPKPKPASENHNQEQHSKPKKKAEPAVAKYDIEGALARHAHFQNRVNTLITQIANYLE</sequence>
<feature type="compositionally biased region" description="Basic and acidic residues" evidence="1">
    <location>
        <begin position="210"/>
        <end position="220"/>
    </location>
</feature>
<reference evidence="2" key="2">
    <citation type="journal article" date="2007" name="Science">
        <title>Draft genome sequence of the sexually transmitted pathogen Trichomonas vaginalis.</title>
        <authorList>
            <person name="Carlton J.M."/>
            <person name="Hirt R.P."/>
            <person name="Silva J.C."/>
            <person name="Delcher A.L."/>
            <person name="Schatz M."/>
            <person name="Zhao Q."/>
            <person name="Wortman J.R."/>
            <person name="Bidwell S.L."/>
            <person name="Alsmark U.C.M."/>
            <person name="Besteiro S."/>
            <person name="Sicheritz-Ponten T."/>
            <person name="Noel C.J."/>
            <person name="Dacks J.B."/>
            <person name="Foster P.G."/>
            <person name="Simillion C."/>
            <person name="Van de Peer Y."/>
            <person name="Miranda-Saavedra D."/>
            <person name="Barton G.J."/>
            <person name="Westrop G.D."/>
            <person name="Mueller S."/>
            <person name="Dessi D."/>
            <person name="Fiori P.L."/>
            <person name="Ren Q."/>
            <person name="Paulsen I."/>
            <person name="Zhang H."/>
            <person name="Bastida-Corcuera F.D."/>
            <person name="Simoes-Barbosa A."/>
            <person name="Brown M.T."/>
            <person name="Hayes R.D."/>
            <person name="Mukherjee M."/>
            <person name="Okumura C.Y."/>
            <person name="Schneider R."/>
            <person name="Smith A.J."/>
            <person name="Vanacova S."/>
            <person name="Villalvazo M."/>
            <person name="Haas B.J."/>
            <person name="Pertea M."/>
            <person name="Feldblyum T.V."/>
            <person name="Utterback T.R."/>
            <person name="Shu C.L."/>
            <person name="Osoegawa K."/>
            <person name="de Jong P.J."/>
            <person name="Hrdy I."/>
            <person name="Horvathova L."/>
            <person name="Zubacova Z."/>
            <person name="Dolezal P."/>
            <person name="Malik S.B."/>
            <person name="Logsdon J.M. Jr."/>
            <person name="Henze K."/>
            <person name="Gupta A."/>
            <person name="Wang C.C."/>
            <person name="Dunne R.L."/>
            <person name="Upcroft J.A."/>
            <person name="Upcroft P."/>
            <person name="White O."/>
            <person name="Salzberg S.L."/>
            <person name="Tang P."/>
            <person name="Chiu C.-H."/>
            <person name="Lee Y.-S."/>
            <person name="Embley T.M."/>
            <person name="Coombs G.H."/>
            <person name="Mottram J.C."/>
            <person name="Tachezy J."/>
            <person name="Fraser-Liggett C.M."/>
            <person name="Johnson P.J."/>
        </authorList>
    </citation>
    <scope>NUCLEOTIDE SEQUENCE [LARGE SCALE GENOMIC DNA]</scope>
    <source>
        <strain evidence="2">G3</strain>
    </source>
</reference>
<proteinExistence type="predicted"/>
<evidence type="ECO:0000313" key="3">
    <source>
        <dbReference type="Proteomes" id="UP000001542"/>
    </source>
</evidence>
<evidence type="ECO:0000256" key="1">
    <source>
        <dbReference type="SAM" id="MobiDB-lite"/>
    </source>
</evidence>
<reference evidence="2" key="1">
    <citation type="submission" date="2006-10" db="EMBL/GenBank/DDBJ databases">
        <authorList>
            <person name="Amadeo P."/>
            <person name="Zhao Q."/>
            <person name="Wortman J."/>
            <person name="Fraser-Liggett C."/>
            <person name="Carlton J."/>
        </authorList>
    </citation>
    <scope>NUCLEOTIDE SEQUENCE</scope>
    <source>
        <strain evidence="2">G3</strain>
    </source>
</reference>
<feature type="region of interest" description="Disordered" evidence="1">
    <location>
        <begin position="1"/>
        <end position="124"/>
    </location>
</feature>
<dbReference type="Proteomes" id="UP000001542">
    <property type="component" value="Unassembled WGS sequence"/>
</dbReference>
<name>A2FPC8_TRIV3</name>
<feature type="compositionally biased region" description="Basic and acidic residues" evidence="1">
    <location>
        <begin position="44"/>
        <end position="55"/>
    </location>
</feature>
<keyword evidence="3" id="KW-1185">Reference proteome</keyword>
<organism evidence="2 3">
    <name type="scientific">Trichomonas vaginalis (strain ATCC PRA-98 / G3)</name>
    <dbReference type="NCBI Taxonomy" id="412133"/>
    <lineage>
        <taxon>Eukaryota</taxon>
        <taxon>Metamonada</taxon>
        <taxon>Parabasalia</taxon>
        <taxon>Trichomonadida</taxon>
        <taxon>Trichomonadidae</taxon>
        <taxon>Trichomonas</taxon>
    </lineage>
</organism>
<protein>
    <submittedName>
        <fullName evidence="2">Uncharacterized protein</fullName>
    </submittedName>
</protein>
<feature type="region of interest" description="Disordered" evidence="1">
    <location>
        <begin position="210"/>
        <end position="251"/>
    </location>
</feature>
<dbReference type="OrthoDB" id="10485215at2759"/>
<dbReference type="SMR" id="A2FPC8"/>
<dbReference type="KEGG" id="tva:4750959"/>
<dbReference type="AlphaFoldDB" id="A2FPC8"/>
<feature type="compositionally biased region" description="Acidic residues" evidence="1">
    <location>
        <begin position="99"/>
        <end position="120"/>
    </location>
</feature>
<gene>
    <name evidence="2" type="ORF">TVAG_156050</name>
</gene>
<evidence type="ECO:0000313" key="2">
    <source>
        <dbReference type="EMBL" id="EAX93241.1"/>
    </source>
</evidence>
<accession>A2FPC8</accession>
<feature type="compositionally biased region" description="Basic and acidic residues" evidence="1">
    <location>
        <begin position="231"/>
        <end position="242"/>
    </location>
</feature>
<dbReference type="RefSeq" id="XP_001306171.1">
    <property type="nucleotide sequence ID" value="XM_001306170.1"/>
</dbReference>
<dbReference type="VEuPathDB" id="TrichDB:TVAGG3_0497910"/>
<dbReference type="InParanoid" id="A2FPC8"/>
<dbReference type="EMBL" id="DS113923">
    <property type="protein sequence ID" value="EAX93241.1"/>
    <property type="molecule type" value="Genomic_DNA"/>
</dbReference>